<protein>
    <submittedName>
        <fullName evidence="3">Universal stress protein</fullName>
    </submittedName>
</protein>
<accession>A0ABU2HL40</accession>
<dbReference type="Pfam" id="PF00582">
    <property type="entry name" value="Usp"/>
    <property type="match status" value="1"/>
</dbReference>
<dbReference type="InterPro" id="IPR014729">
    <property type="entry name" value="Rossmann-like_a/b/a_fold"/>
</dbReference>
<dbReference type="PRINTS" id="PR01438">
    <property type="entry name" value="UNVRSLSTRESS"/>
</dbReference>
<evidence type="ECO:0000313" key="4">
    <source>
        <dbReference type="Proteomes" id="UP001267407"/>
    </source>
</evidence>
<proteinExistence type="inferred from homology"/>
<evidence type="ECO:0000256" key="1">
    <source>
        <dbReference type="ARBA" id="ARBA00008791"/>
    </source>
</evidence>
<gene>
    <name evidence="3" type="ORF">RKA07_14410</name>
</gene>
<dbReference type="EMBL" id="JAVMBO010000017">
    <property type="protein sequence ID" value="MDS1311291.1"/>
    <property type="molecule type" value="Genomic_DNA"/>
</dbReference>
<dbReference type="InterPro" id="IPR006015">
    <property type="entry name" value="Universal_stress_UspA"/>
</dbReference>
<dbReference type="RefSeq" id="WP_200202915.1">
    <property type="nucleotide sequence ID" value="NZ_JAVMBO010000017.1"/>
</dbReference>
<dbReference type="InterPro" id="IPR006016">
    <property type="entry name" value="UspA"/>
</dbReference>
<comment type="similarity">
    <text evidence="1">Belongs to the universal stress protein A family.</text>
</comment>
<dbReference type="SUPFAM" id="SSF52402">
    <property type="entry name" value="Adenine nucleotide alpha hydrolases-like"/>
    <property type="match status" value="1"/>
</dbReference>
<dbReference type="Gene3D" id="3.40.50.620">
    <property type="entry name" value="HUPs"/>
    <property type="match status" value="1"/>
</dbReference>
<evidence type="ECO:0000313" key="3">
    <source>
        <dbReference type="EMBL" id="MDS1311291.1"/>
    </source>
</evidence>
<feature type="domain" description="UspA" evidence="2">
    <location>
        <begin position="8"/>
        <end position="144"/>
    </location>
</feature>
<dbReference type="Proteomes" id="UP001267407">
    <property type="component" value="Unassembled WGS sequence"/>
</dbReference>
<dbReference type="PANTHER" id="PTHR46268">
    <property type="entry name" value="STRESS RESPONSE PROTEIN NHAX"/>
    <property type="match status" value="1"/>
</dbReference>
<keyword evidence="4" id="KW-1185">Reference proteome</keyword>
<dbReference type="CDD" id="cd00293">
    <property type="entry name" value="USP-like"/>
    <property type="match status" value="1"/>
</dbReference>
<comment type="caution">
    <text evidence="3">The sequence shown here is derived from an EMBL/GenBank/DDBJ whole genome shotgun (WGS) entry which is preliminary data.</text>
</comment>
<name>A0ABU2HL40_9GAMM</name>
<organism evidence="3 4">
    <name type="scientific">Marinobacter xiaoshiensis</name>
    <dbReference type="NCBI Taxonomy" id="3073652"/>
    <lineage>
        <taxon>Bacteria</taxon>
        <taxon>Pseudomonadati</taxon>
        <taxon>Pseudomonadota</taxon>
        <taxon>Gammaproteobacteria</taxon>
        <taxon>Pseudomonadales</taxon>
        <taxon>Marinobacteraceae</taxon>
        <taxon>Marinobacter</taxon>
    </lineage>
</organism>
<dbReference type="PANTHER" id="PTHR46268:SF15">
    <property type="entry name" value="UNIVERSAL STRESS PROTEIN HP_0031"/>
    <property type="match status" value="1"/>
</dbReference>
<sequence length="146" mass="15397">MAKDPACIVVACDGSKHSAEAARMAALLAKATGQPLKLLTVFSSARIEKKVISGKMPENIDAEVQSYGREVFAAAKEAIGDVVEPAVEVLLRGDPAKEIIDYLESNPGDHLVLGRRGHSLLRSLTLGSISEKVVRHATGPVTVVNG</sequence>
<reference evidence="3" key="1">
    <citation type="submission" date="2023-09" db="EMBL/GenBank/DDBJ databases">
        <title>Marinobacter sediminicola sp. nov. and Marinobacter maritimum sp. nov., isolated from marine sediment.</title>
        <authorList>
            <person name="An J."/>
        </authorList>
    </citation>
    <scope>NUCLEOTIDE SEQUENCE</scope>
    <source>
        <strain evidence="3">F60267</strain>
    </source>
</reference>
<evidence type="ECO:0000259" key="2">
    <source>
        <dbReference type="Pfam" id="PF00582"/>
    </source>
</evidence>